<dbReference type="InParanoid" id="A0A3A9K039"/>
<evidence type="ECO:0000259" key="4">
    <source>
        <dbReference type="Pfam" id="PF03446"/>
    </source>
</evidence>
<dbReference type="AlphaFoldDB" id="A0A3A9K039"/>
<dbReference type="PIRSF" id="PIRSF000103">
    <property type="entry name" value="HIBADH"/>
    <property type="match status" value="1"/>
</dbReference>
<dbReference type="PANTHER" id="PTHR22981">
    <property type="entry name" value="3-HYDROXYISOBUTYRATE DEHYDROGENASE-RELATED"/>
    <property type="match status" value="1"/>
</dbReference>
<dbReference type="SUPFAM" id="SSF51735">
    <property type="entry name" value="NAD(P)-binding Rossmann-fold domains"/>
    <property type="match status" value="1"/>
</dbReference>
<dbReference type="Proteomes" id="UP000278036">
    <property type="component" value="Unassembled WGS sequence"/>
</dbReference>
<feature type="domain" description="3-hydroxyisobutyrate dehydrogenase-like NAD-binding" evidence="5">
    <location>
        <begin position="169"/>
        <end position="288"/>
    </location>
</feature>
<evidence type="ECO:0000256" key="2">
    <source>
        <dbReference type="ARBA" id="ARBA00023027"/>
    </source>
</evidence>
<evidence type="ECO:0000313" key="8">
    <source>
        <dbReference type="Proteomes" id="UP000274097"/>
    </source>
</evidence>
<evidence type="ECO:0000313" key="7">
    <source>
        <dbReference type="EMBL" id="RMI20634.1"/>
    </source>
</evidence>
<feature type="domain" description="6-phosphogluconate dehydrogenase NADP-binding" evidence="4">
    <location>
        <begin position="9"/>
        <end position="165"/>
    </location>
</feature>
<dbReference type="EMBL" id="RAQU01000035">
    <property type="protein sequence ID" value="RKK04719.1"/>
    <property type="molecule type" value="Genomic_DNA"/>
</dbReference>
<dbReference type="GO" id="GO:0051287">
    <property type="term" value="F:NAD binding"/>
    <property type="evidence" value="ECO:0007669"/>
    <property type="project" value="InterPro"/>
</dbReference>
<dbReference type="InterPro" id="IPR029154">
    <property type="entry name" value="HIBADH-like_NADP-bd"/>
</dbReference>
<reference evidence="6 9" key="1">
    <citation type="submission" date="2018-09" db="EMBL/GenBank/DDBJ databases">
        <title>Roseomonas sp. nov., isolated from feces of Tibetan antelopes in the Qinghai-Tibet plateau, China.</title>
        <authorList>
            <person name="Tian Z."/>
        </authorList>
    </citation>
    <scope>NUCLEOTIDE SEQUENCE [LARGE SCALE GENOMIC DNA]</scope>
    <source>
        <strain evidence="7 8">Z23</strain>
        <strain evidence="6 9">Z24</strain>
    </source>
</reference>
<protein>
    <submittedName>
        <fullName evidence="6">NAD(P)-dependent oxidoreductase</fullName>
    </submittedName>
</protein>
<name>A0A3A9K039_9PROT</name>
<dbReference type="Gene3D" id="3.40.50.720">
    <property type="entry name" value="NAD(P)-binding Rossmann-like Domain"/>
    <property type="match status" value="1"/>
</dbReference>
<dbReference type="EMBL" id="RFLX01000010">
    <property type="protein sequence ID" value="RMI20634.1"/>
    <property type="molecule type" value="Genomic_DNA"/>
</dbReference>
<evidence type="ECO:0000256" key="1">
    <source>
        <dbReference type="ARBA" id="ARBA00023002"/>
    </source>
</evidence>
<evidence type="ECO:0000313" key="9">
    <source>
        <dbReference type="Proteomes" id="UP000278036"/>
    </source>
</evidence>
<evidence type="ECO:0000256" key="3">
    <source>
        <dbReference type="PIRSR" id="PIRSR000103-1"/>
    </source>
</evidence>
<dbReference type="OrthoDB" id="7340804at2"/>
<accession>A0A3A9K039</accession>
<dbReference type="InterPro" id="IPR015815">
    <property type="entry name" value="HIBADH-related"/>
</dbReference>
<dbReference type="PANTHER" id="PTHR22981:SF7">
    <property type="entry name" value="3-HYDROXYISOBUTYRATE DEHYDROGENASE, MITOCHONDRIAL"/>
    <property type="match status" value="1"/>
</dbReference>
<dbReference type="SUPFAM" id="SSF48179">
    <property type="entry name" value="6-phosphogluconate dehydrogenase C-terminal domain-like"/>
    <property type="match status" value="1"/>
</dbReference>
<keyword evidence="1" id="KW-0560">Oxidoreductase</keyword>
<dbReference type="Gene3D" id="1.10.1040.10">
    <property type="entry name" value="N-(1-d-carboxylethyl)-l-norvaline Dehydrogenase, domain 2"/>
    <property type="match status" value="1"/>
</dbReference>
<evidence type="ECO:0000259" key="5">
    <source>
        <dbReference type="Pfam" id="PF14833"/>
    </source>
</evidence>
<proteinExistence type="predicted"/>
<dbReference type="GO" id="GO:0050661">
    <property type="term" value="F:NADP binding"/>
    <property type="evidence" value="ECO:0007669"/>
    <property type="project" value="InterPro"/>
</dbReference>
<dbReference type="RefSeq" id="WP_120637817.1">
    <property type="nucleotide sequence ID" value="NZ_RAQU01000035.1"/>
</dbReference>
<keyword evidence="8" id="KW-1185">Reference proteome</keyword>
<dbReference type="Pfam" id="PF14833">
    <property type="entry name" value="NAD_binding_11"/>
    <property type="match status" value="1"/>
</dbReference>
<dbReference type="InterPro" id="IPR008927">
    <property type="entry name" value="6-PGluconate_DH-like_C_sf"/>
</dbReference>
<dbReference type="GO" id="GO:0016616">
    <property type="term" value="F:oxidoreductase activity, acting on the CH-OH group of donors, NAD or NADP as acceptor"/>
    <property type="evidence" value="ECO:0007669"/>
    <property type="project" value="TreeGrafter"/>
</dbReference>
<dbReference type="InterPro" id="IPR013328">
    <property type="entry name" value="6PGD_dom2"/>
</dbReference>
<sequence>MSTANPIRRIGFIGIGNMGWPMAARLHAAGFELAICDAVPDRAARFASEVGGTAAANGAEAARGADAVITILPTSKQVAEVVAGIREALAPGALLIEMSSGAPGVTRHLAEELAGQGVTLVDAPVSGGVPRARTGELAIMAGGEAAALDRAEPVLRAMSTSIHRCGGVGAGQAMKALNNLVSAGGFLIGIEALLIGQRFGLDPALMVDVLNASTGMNNSTQKKFKQFVLSRRFDSGFGLDLMIKDLTIALEVGREGGTPTPFSALCREMAASAGAVLGPGEDHTAFARFSEQLAGEALGTQNRASGVPAGGR</sequence>
<keyword evidence="2" id="KW-0520">NAD</keyword>
<organism evidence="6 9">
    <name type="scientific">Teichococcus wenyumeiae</name>
    <dbReference type="NCBI Taxonomy" id="2478470"/>
    <lineage>
        <taxon>Bacteria</taxon>
        <taxon>Pseudomonadati</taxon>
        <taxon>Pseudomonadota</taxon>
        <taxon>Alphaproteobacteria</taxon>
        <taxon>Acetobacterales</taxon>
        <taxon>Roseomonadaceae</taxon>
        <taxon>Roseomonas</taxon>
    </lineage>
</organism>
<comment type="caution">
    <text evidence="6">The sequence shown here is derived from an EMBL/GenBank/DDBJ whole genome shotgun (WGS) entry which is preliminary data.</text>
</comment>
<feature type="active site" evidence="3">
    <location>
        <position position="175"/>
    </location>
</feature>
<dbReference type="InterPro" id="IPR006115">
    <property type="entry name" value="6PGDH_NADP-bd"/>
</dbReference>
<dbReference type="Proteomes" id="UP000274097">
    <property type="component" value="Unassembled WGS sequence"/>
</dbReference>
<dbReference type="Pfam" id="PF03446">
    <property type="entry name" value="NAD_binding_2"/>
    <property type="match status" value="1"/>
</dbReference>
<evidence type="ECO:0000313" key="6">
    <source>
        <dbReference type="EMBL" id="RKK04719.1"/>
    </source>
</evidence>
<gene>
    <name evidence="6" type="ORF">D6Z83_08080</name>
    <name evidence="7" type="ORF">EBE87_14285</name>
</gene>
<dbReference type="InterPro" id="IPR036291">
    <property type="entry name" value="NAD(P)-bd_dom_sf"/>
</dbReference>